<dbReference type="SUPFAM" id="SSF52058">
    <property type="entry name" value="L domain-like"/>
    <property type="match status" value="3"/>
</dbReference>
<evidence type="ECO:0000313" key="15">
    <source>
        <dbReference type="EMBL" id="VVW16012.1"/>
    </source>
</evidence>
<dbReference type="GO" id="GO:0005886">
    <property type="term" value="C:plasma membrane"/>
    <property type="evidence" value="ECO:0007669"/>
    <property type="project" value="UniProtKB-SubCell"/>
</dbReference>
<evidence type="ECO:0000256" key="4">
    <source>
        <dbReference type="ARBA" id="ARBA00022614"/>
    </source>
</evidence>
<feature type="signal peptide" evidence="13">
    <location>
        <begin position="1"/>
        <end position="26"/>
    </location>
</feature>
<dbReference type="OMA" id="NTSMMNP"/>
<dbReference type="PANTHER" id="PTHR27000:SF803">
    <property type="entry name" value="RECEPTOR-LIKE PROTEIN 45"/>
    <property type="match status" value="1"/>
</dbReference>
<reference evidence="15" key="1">
    <citation type="submission" date="2019-09" db="EMBL/GenBank/DDBJ databases">
        <authorList>
            <person name="Zhang L."/>
        </authorList>
    </citation>
    <scope>NUCLEOTIDE SEQUENCE</scope>
</reference>
<comment type="subcellular location">
    <subcellularLocation>
        <location evidence="1">Cell membrane</location>
        <topology evidence="1">Single-pass membrane protein</topology>
    </subcellularLocation>
</comment>
<dbReference type="FunFam" id="3.80.10.10:FF:000383">
    <property type="entry name" value="Leucine-rich repeat receptor protein kinase EMS1"/>
    <property type="match status" value="1"/>
</dbReference>
<dbReference type="InterPro" id="IPR001611">
    <property type="entry name" value="Leu-rich_rpt"/>
</dbReference>
<dbReference type="Gramene" id="NC3G0204380.1">
    <property type="protein sequence ID" value="NC3G0204380.1:cds"/>
    <property type="gene ID" value="NC3G0204380"/>
</dbReference>
<proteinExistence type="inferred from homology"/>
<dbReference type="Gene3D" id="3.80.10.10">
    <property type="entry name" value="Ribonuclease Inhibitor"/>
    <property type="match status" value="4"/>
</dbReference>
<keyword evidence="8 12" id="KW-1133">Transmembrane helix</keyword>
<feature type="domain" description="Leucine-rich repeat-containing N-terminal plant-type" evidence="14">
    <location>
        <begin position="34"/>
        <end position="73"/>
    </location>
</feature>
<gene>
    <name evidence="15" type="ORF">NYM_LOCUS14840</name>
</gene>
<keyword evidence="4" id="KW-0433">Leucine-rich repeat</keyword>
<evidence type="ECO:0000256" key="3">
    <source>
        <dbReference type="ARBA" id="ARBA00022475"/>
    </source>
</evidence>
<organism evidence="15">
    <name type="scientific">Nymphaea colorata</name>
    <name type="common">pocket water lily</name>
    <dbReference type="NCBI Taxonomy" id="210225"/>
    <lineage>
        <taxon>Eukaryota</taxon>
        <taxon>Viridiplantae</taxon>
        <taxon>Streptophyta</taxon>
        <taxon>Embryophyta</taxon>
        <taxon>Tracheophyta</taxon>
        <taxon>Spermatophyta</taxon>
        <taxon>Magnoliopsida</taxon>
        <taxon>Nymphaeales</taxon>
        <taxon>Nymphaeaceae</taxon>
        <taxon>Nymphaea</taxon>
    </lineage>
</organism>
<dbReference type="OrthoDB" id="1728874at2759"/>
<dbReference type="Pfam" id="PF00560">
    <property type="entry name" value="LRR_1"/>
    <property type="match status" value="6"/>
</dbReference>
<evidence type="ECO:0000256" key="11">
    <source>
        <dbReference type="ARBA" id="ARBA00023180"/>
    </source>
</evidence>
<dbReference type="InterPro" id="IPR013210">
    <property type="entry name" value="LRR_N_plant-typ"/>
</dbReference>
<dbReference type="PANTHER" id="PTHR27000">
    <property type="entry name" value="LEUCINE-RICH REPEAT RECEPTOR-LIKE PROTEIN KINASE FAMILY PROTEIN-RELATED"/>
    <property type="match status" value="1"/>
</dbReference>
<dbReference type="SMART" id="SM00369">
    <property type="entry name" value="LRR_TYP"/>
    <property type="match status" value="9"/>
</dbReference>
<dbReference type="InterPro" id="IPR032675">
    <property type="entry name" value="LRR_dom_sf"/>
</dbReference>
<feature type="transmembrane region" description="Helical" evidence="12">
    <location>
        <begin position="957"/>
        <end position="977"/>
    </location>
</feature>
<dbReference type="EMBL" id="LR721781">
    <property type="protein sequence ID" value="VVW16012.1"/>
    <property type="molecule type" value="Genomic_DNA"/>
</dbReference>
<dbReference type="FunFam" id="3.80.10.10:FF:000111">
    <property type="entry name" value="LRR receptor-like serine/threonine-protein kinase ERECTA"/>
    <property type="match status" value="1"/>
</dbReference>
<keyword evidence="9 12" id="KW-0472">Membrane</keyword>
<comment type="similarity">
    <text evidence="2">Belongs to the RLP family.</text>
</comment>
<dbReference type="AlphaFoldDB" id="A0A5K1BNC5"/>
<dbReference type="PRINTS" id="PR00019">
    <property type="entry name" value="LEURICHRPT"/>
</dbReference>
<dbReference type="FunFam" id="3.80.10.10:FF:000095">
    <property type="entry name" value="LRR receptor-like serine/threonine-protein kinase GSO1"/>
    <property type="match status" value="1"/>
</dbReference>
<evidence type="ECO:0000256" key="9">
    <source>
        <dbReference type="ARBA" id="ARBA00023136"/>
    </source>
</evidence>
<dbReference type="InterPro" id="IPR003591">
    <property type="entry name" value="Leu-rich_rpt_typical-subtyp"/>
</dbReference>
<name>A0A5K1BNC5_9MAGN</name>
<evidence type="ECO:0000256" key="2">
    <source>
        <dbReference type="ARBA" id="ARBA00009592"/>
    </source>
</evidence>
<evidence type="ECO:0000256" key="12">
    <source>
        <dbReference type="SAM" id="Phobius"/>
    </source>
</evidence>
<evidence type="ECO:0000256" key="5">
    <source>
        <dbReference type="ARBA" id="ARBA00022692"/>
    </source>
</evidence>
<evidence type="ECO:0000256" key="8">
    <source>
        <dbReference type="ARBA" id="ARBA00022989"/>
    </source>
</evidence>
<dbReference type="PROSITE" id="PS51450">
    <property type="entry name" value="LRR"/>
    <property type="match status" value="1"/>
</dbReference>
<evidence type="ECO:0000256" key="7">
    <source>
        <dbReference type="ARBA" id="ARBA00022737"/>
    </source>
</evidence>
<evidence type="ECO:0000256" key="1">
    <source>
        <dbReference type="ARBA" id="ARBA00004162"/>
    </source>
</evidence>
<keyword evidence="3" id="KW-1003">Cell membrane</keyword>
<keyword evidence="5 12" id="KW-0812">Transmembrane</keyword>
<keyword evidence="7" id="KW-0677">Repeat</keyword>
<dbReference type="Pfam" id="PF08263">
    <property type="entry name" value="LRRNT_2"/>
    <property type="match status" value="1"/>
</dbReference>
<keyword evidence="10" id="KW-0675">Receptor</keyword>
<evidence type="ECO:0000256" key="13">
    <source>
        <dbReference type="SAM" id="SignalP"/>
    </source>
</evidence>
<evidence type="ECO:0000256" key="10">
    <source>
        <dbReference type="ARBA" id="ARBA00023170"/>
    </source>
</evidence>
<evidence type="ECO:0000259" key="14">
    <source>
        <dbReference type="Pfam" id="PF08263"/>
    </source>
</evidence>
<dbReference type="Pfam" id="PF13855">
    <property type="entry name" value="LRR_8"/>
    <property type="match status" value="4"/>
</dbReference>
<keyword evidence="6 13" id="KW-0732">Signal</keyword>
<sequence>MLRRLATVFLFTTLLILLTQPPPAASTVVLCHLNESSALLRFKHSISKFLFPGALSSWQGNGSDCCRWQGITCHSVTGFVIKLQIPYVTDGHIVGSIDPSLFELKQLQLLDLSGNGFNGSIPKRLLELTNLTHLDLSDCRFTGQIPEELLGMTWLISLNLSMNDYSVGLQLQRPNLTTLLKRLDQLQHLQIGDVEVSMSGRDVSTALLSSPSLQKLKTLSLSNCIIVGPLLEEPFLHMQSLSHLDLSFNNLLGTFPPNIFLLPKLETLYISFNIELAVLLPPRNLTRSVNIRHLLLSSIGELSDGPLVPSNPPSQPRLEVTSNTMNGSTLSSCTSTRISVRNLSSGNPPGLIPEGLCSFSHLINLTLAHNSLNGTIPTCFSCLSSLEWLDLSYNHLSGSIPSSLFTLPSLILLDLSYNMFSGSLPKFYNPSSNLTILLLDNNLLSGDISFFMHGLPSLAVATLSSNNITSIICPFYLSRQKTLKYLDLSNNRNLRVEMSDSNNNTSMMNPSHNNTSMMNPSQLEYLNLRSCDIQSFPTFICELGKLQFLDLSSNNIEGKISACLWGITGFRLLNLDHNKFDGFQEPTNTTRAIGARLSLLSVSSNRINGMIPTFLCNYIAESVKLDMSNNALTGAIPDCLCKVSHLNLSNNQLQGQIPNGFNNIQLIDLNSNILTGTIPKSIASNITSLKSLNLGNNKLEDAFPGWLSQLTKLKVLVLRSNRLYGPIFTIANSLQAFPALKIFDISSNHFSGTLPHELFEGLKAMMQNGSEDIYVDNDVFSAVYVFHLFNVSTYFLLQGEIEQTIKGNDRPITSIKGPMNIVDMSNNNFTGEIPEEIGRLKYLHGLNVSNNHLKGLIPNSFDNLLQLEWLDTSHNQLSGPIPEGLADLTFLSILNLSYNDLQGRIPQGKQFSTFDESSFKGNPKLCGAQIEKTCYTGGDGDKEAMNKRDEEMQGWKYGSLGIGFAVGLMIITLPLVFVESVANWFWDETDKMIEFLLMQIGPSKFGKRRNT</sequence>
<accession>A0A5K1BNC5</accession>
<dbReference type="FunFam" id="3.80.10.10:FF:000129">
    <property type="entry name" value="Leucine-rich repeat receptor-like kinase"/>
    <property type="match status" value="1"/>
</dbReference>
<protein>
    <recommendedName>
        <fullName evidence="14">Leucine-rich repeat-containing N-terminal plant-type domain-containing protein</fullName>
    </recommendedName>
</protein>
<feature type="chain" id="PRO_5023874049" description="Leucine-rich repeat-containing N-terminal plant-type domain-containing protein" evidence="13">
    <location>
        <begin position="27"/>
        <end position="1011"/>
    </location>
</feature>
<keyword evidence="11" id="KW-0325">Glycoprotein</keyword>
<evidence type="ECO:0000256" key="6">
    <source>
        <dbReference type="ARBA" id="ARBA00022729"/>
    </source>
</evidence>